<keyword evidence="2" id="KW-1185">Reference proteome</keyword>
<gene>
    <name evidence="1" type="ORF">HA482_31745</name>
</gene>
<dbReference type="SUPFAM" id="SSF51735">
    <property type="entry name" value="NAD(P)-binding Rossmann-fold domains"/>
    <property type="match status" value="1"/>
</dbReference>
<dbReference type="PANTHER" id="PTHR45024">
    <property type="entry name" value="DEHYDROGENASES, SHORT CHAIN"/>
    <property type="match status" value="1"/>
</dbReference>
<dbReference type="InterPro" id="IPR002347">
    <property type="entry name" value="SDR_fam"/>
</dbReference>
<proteinExistence type="predicted"/>
<dbReference type="Gene3D" id="3.40.50.720">
    <property type="entry name" value="NAD(P)-binding Rossmann-like Domain"/>
    <property type="match status" value="1"/>
</dbReference>
<sequence length="77" mass="7751">MSKVLDGKVVLITGAGGGIGREIALAAAKVGAAIVVNDLGVSVKGTGQTETARQKVTDKANFIPLDVSAAVFSWDPV</sequence>
<dbReference type="InterPro" id="IPR036291">
    <property type="entry name" value="NAD(P)-bd_dom_sf"/>
</dbReference>
<dbReference type="EMBL" id="JAATTO010000055">
    <property type="protein sequence ID" value="MBC9982787.1"/>
    <property type="molecule type" value="Genomic_DNA"/>
</dbReference>
<dbReference type="Proteomes" id="UP000639516">
    <property type="component" value="Unassembled WGS sequence"/>
</dbReference>
<accession>A0ABR7UH34</accession>
<protein>
    <submittedName>
        <fullName evidence="1">SDR family NAD(P)-dependent oxidoreductase</fullName>
    </submittedName>
</protein>
<organism evidence="1 2">
    <name type="scientific">Bradyrhizobium campsiandrae</name>
    <dbReference type="NCBI Taxonomy" id="1729892"/>
    <lineage>
        <taxon>Bacteria</taxon>
        <taxon>Pseudomonadati</taxon>
        <taxon>Pseudomonadota</taxon>
        <taxon>Alphaproteobacteria</taxon>
        <taxon>Hyphomicrobiales</taxon>
        <taxon>Nitrobacteraceae</taxon>
        <taxon>Bradyrhizobium</taxon>
    </lineage>
</organism>
<dbReference type="RefSeq" id="WP_188108031.1">
    <property type="nucleotide sequence ID" value="NZ_JAANIH010000103.1"/>
</dbReference>
<reference evidence="1 2" key="1">
    <citation type="journal article" date="2020" name="Arch. Microbiol.">
        <title>Bradyrhizobium campsiandrae sp. nov., a nitrogen-fixing bacterial strain isolated from a native leguminous tree from the Amazon adapted to flooded conditions.</title>
        <authorList>
            <person name="Cabral Michel D."/>
            <person name="Martins da Costa E."/>
            <person name="Azarias Guimaraes A."/>
            <person name="Soares de Carvalho T."/>
            <person name="Santos de Castro Caputo P."/>
            <person name="Willems A."/>
            <person name="de Souza Moreira F.M."/>
        </authorList>
    </citation>
    <scope>NUCLEOTIDE SEQUENCE [LARGE SCALE GENOMIC DNA]</scope>
    <source>
        <strain evidence="2">INPA 384B</strain>
    </source>
</reference>
<evidence type="ECO:0000313" key="1">
    <source>
        <dbReference type="EMBL" id="MBC9982787.1"/>
    </source>
</evidence>
<dbReference type="InterPro" id="IPR051687">
    <property type="entry name" value="Peroxisomal_Beta-Oxidation"/>
</dbReference>
<name>A0ABR7UH34_9BRAD</name>
<dbReference type="Pfam" id="PF00106">
    <property type="entry name" value="adh_short"/>
    <property type="match status" value="1"/>
</dbReference>
<dbReference type="PANTHER" id="PTHR45024:SF3">
    <property type="entry name" value="BLL2957 PROTEIN"/>
    <property type="match status" value="1"/>
</dbReference>
<comment type="caution">
    <text evidence="1">The sequence shown here is derived from an EMBL/GenBank/DDBJ whole genome shotgun (WGS) entry which is preliminary data.</text>
</comment>
<evidence type="ECO:0000313" key="2">
    <source>
        <dbReference type="Proteomes" id="UP000639516"/>
    </source>
</evidence>